<dbReference type="InterPro" id="IPR052534">
    <property type="entry name" value="Extracell_DNA_Util/SecSys_Comp"/>
</dbReference>
<protein>
    <recommendedName>
        <fullName evidence="4">Type IV pilus biogenesis protein PilN</fullName>
    </recommendedName>
</protein>
<name>A0A367ZSJ4_9BACT</name>
<evidence type="ECO:0000313" key="3">
    <source>
        <dbReference type="Proteomes" id="UP000252355"/>
    </source>
</evidence>
<proteinExistence type="predicted"/>
<dbReference type="InterPro" id="IPR007813">
    <property type="entry name" value="PilN"/>
</dbReference>
<dbReference type="AlphaFoldDB" id="A0A367ZSJ4"/>
<dbReference type="Pfam" id="PF05137">
    <property type="entry name" value="PilN"/>
    <property type="match status" value="1"/>
</dbReference>
<reference evidence="2 3" key="1">
    <citation type="submission" date="2018-05" db="EMBL/GenBank/DDBJ databases">
        <title>A metagenomic window into the 2 km-deep terrestrial subsurface aquifer revealed taxonomically and functionally diverse microbial community comprising novel uncultured bacterial lineages.</title>
        <authorList>
            <person name="Kadnikov V.V."/>
            <person name="Mardanov A.V."/>
            <person name="Beletsky A.V."/>
            <person name="Banks D."/>
            <person name="Pimenov N.V."/>
            <person name="Frank Y.A."/>
            <person name="Karnachuk O.V."/>
            <person name="Ravin N.V."/>
        </authorList>
    </citation>
    <scope>NUCLEOTIDE SEQUENCE [LARGE SCALE GENOMIC DNA]</scope>
    <source>
        <strain evidence="2">BY5</strain>
    </source>
</reference>
<evidence type="ECO:0000256" key="1">
    <source>
        <dbReference type="SAM" id="Phobius"/>
    </source>
</evidence>
<dbReference type="PANTHER" id="PTHR40278:SF1">
    <property type="entry name" value="DNA UTILIZATION PROTEIN HOFN"/>
    <property type="match status" value="1"/>
</dbReference>
<organism evidence="2 3">
    <name type="scientific">Candidatus Ozemobacter sibiricus</name>
    <dbReference type="NCBI Taxonomy" id="2268124"/>
    <lineage>
        <taxon>Bacteria</taxon>
        <taxon>Candidatus Ozemobacteria</taxon>
        <taxon>Candidatus Ozemobacterales</taxon>
        <taxon>Candidatus Ozemobacteraceae</taxon>
        <taxon>Candidatus Ozemobacter</taxon>
    </lineage>
</organism>
<sequence>MRFHFDLLPPEYKSLPRDVVGIVLAVAAIVLCVSWISSMSVSNAYQLKKAQDEIDKAENELRDLNKRIGDLQPPLAVINSLKARIDFLNANLDTPASSWVDFLFTLESTVPERVSVKDFNPKDFSAQGGQFTLEGEAITINDVLEFIGRLQSSGRFGQDVHLVQTANKILEDRVVVAFTLSLTYKGRQ</sequence>
<keyword evidence="1" id="KW-0812">Transmembrane</keyword>
<dbReference type="PANTHER" id="PTHR40278">
    <property type="entry name" value="DNA UTILIZATION PROTEIN HOFN"/>
    <property type="match status" value="1"/>
</dbReference>
<evidence type="ECO:0008006" key="4">
    <source>
        <dbReference type="Google" id="ProtNLM"/>
    </source>
</evidence>
<feature type="transmembrane region" description="Helical" evidence="1">
    <location>
        <begin position="20"/>
        <end position="41"/>
    </location>
</feature>
<comment type="caution">
    <text evidence="2">The sequence shown here is derived from an EMBL/GenBank/DDBJ whole genome shotgun (WGS) entry which is preliminary data.</text>
</comment>
<accession>A0A367ZSJ4</accession>
<evidence type="ECO:0000313" key="2">
    <source>
        <dbReference type="EMBL" id="RCK81098.1"/>
    </source>
</evidence>
<gene>
    <name evidence="2" type="ORF">OZSIB_2475</name>
</gene>
<keyword evidence="1" id="KW-1133">Transmembrane helix</keyword>
<dbReference type="Proteomes" id="UP000252355">
    <property type="component" value="Unassembled WGS sequence"/>
</dbReference>
<dbReference type="EMBL" id="QOQW01000003">
    <property type="protein sequence ID" value="RCK81098.1"/>
    <property type="molecule type" value="Genomic_DNA"/>
</dbReference>
<keyword evidence="1" id="KW-0472">Membrane</keyword>